<evidence type="ECO:0000313" key="5">
    <source>
        <dbReference type="EMBL" id="OGY90824.1"/>
    </source>
</evidence>
<dbReference type="AlphaFoldDB" id="A0A1G2BNW8"/>
<evidence type="ECO:0000256" key="1">
    <source>
        <dbReference type="ARBA" id="ARBA00022603"/>
    </source>
</evidence>
<organism evidence="5 6">
    <name type="scientific">Candidatus Komeilibacteria bacterium RIFCSPLOWO2_02_FULL_48_11</name>
    <dbReference type="NCBI Taxonomy" id="1798553"/>
    <lineage>
        <taxon>Bacteria</taxon>
        <taxon>Candidatus Komeiliibacteriota</taxon>
    </lineage>
</organism>
<dbReference type="Pfam" id="PF08241">
    <property type="entry name" value="Methyltransf_11"/>
    <property type="match status" value="1"/>
</dbReference>
<name>A0A1G2BNW8_9BACT</name>
<dbReference type="PANTHER" id="PTHR43464:SF19">
    <property type="entry name" value="UBIQUINONE BIOSYNTHESIS O-METHYLTRANSFERASE, MITOCHONDRIAL"/>
    <property type="match status" value="1"/>
</dbReference>
<dbReference type="CDD" id="cd02440">
    <property type="entry name" value="AdoMet_MTases"/>
    <property type="match status" value="1"/>
</dbReference>
<evidence type="ECO:0000259" key="4">
    <source>
        <dbReference type="Pfam" id="PF08241"/>
    </source>
</evidence>
<comment type="caution">
    <text evidence="5">The sequence shown here is derived from an EMBL/GenBank/DDBJ whole genome shotgun (WGS) entry which is preliminary data.</text>
</comment>
<sequence length="258" mass="29895">MSSSERFGFEWEKYNSLDAEYYEQYKNQFLNWTYPAPPEFYRQKNILDAGCGMGRNSYWCLEWGCAALTAFDKDTRSVRAAKKNLAGFNNCEVIEADIYNLPWENKFDFAMSIGVIHHLAEPKRALAEIKKTLKPQGEILIWVYGVEGFSAFVKILNPIRKYITSKLPLPLLHGLTYLASIPLYFYLKIIKPKKEYLKQISRFSLRHLHSIIFDQLLPAIANYYTKEQAGDLLSEFNNVAICQPPNKNGWIVRGKKIV</sequence>
<evidence type="ECO:0000256" key="2">
    <source>
        <dbReference type="ARBA" id="ARBA00022679"/>
    </source>
</evidence>
<keyword evidence="3" id="KW-0949">S-adenosyl-L-methionine</keyword>
<feature type="domain" description="Methyltransferase type 11" evidence="4">
    <location>
        <begin position="47"/>
        <end position="141"/>
    </location>
</feature>
<keyword evidence="2" id="KW-0808">Transferase</keyword>
<dbReference type="SUPFAM" id="SSF53335">
    <property type="entry name" value="S-adenosyl-L-methionine-dependent methyltransferases"/>
    <property type="match status" value="1"/>
</dbReference>
<dbReference type="EMBL" id="MHKO01000059">
    <property type="protein sequence ID" value="OGY90824.1"/>
    <property type="molecule type" value="Genomic_DNA"/>
</dbReference>
<dbReference type="PANTHER" id="PTHR43464">
    <property type="entry name" value="METHYLTRANSFERASE"/>
    <property type="match status" value="1"/>
</dbReference>
<dbReference type="GO" id="GO:0032259">
    <property type="term" value="P:methylation"/>
    <property type="evidence" value="ECO:0007669"/>
    <property type="project" value="UniProtKB-KW"/>
</dbReference>
<dbReference type="Proteomes" id="UP000178109">
    <property type="component" value="Unassembled WGS sequence"/>
</dbReference>
<reference evidence="5 6" key="1">
    <citation type="journal article" date="2016" name="Nat. Commun.">
        <title>Thousands of microbial genomes shed light on interconnected biogeochemical processes in an aquifer system.</title>
        <authorList>
            <person name="Anantharaman K."/>
            <person name="Brown C.T."/>
            <person name="Hug L.A."/>
            <person name="Sharon I."/>
            <person name="Castelle C.J."/>
            <person name="Probst A.J."/>
            <person name="Thomas B.C."/>
            <person name="Singh A."/>
            <person name="Wilkins M.J."/>
            <person name="Karaoz U."/>
            <person name="Brodie E.L."/>
            <person name="Williams K.H."/>
            <person name="Hubbard S.S."/>
            <person name="Banfield J.F."/>
        </authorList>
    </citation>
    <scope>NUCLEOTIDE SEQUENCE [LARGE SCALE GENOMIC DNA]</scope>
</reference>
<accession>A0A1G2BNW8</accession>
<dbReference type="GO" id="GO:0008757">
    <property type="term" value="F:S-adenosylmethionine-dependent methyltransferase activity"/>
    <property type="evidence" value="ECO:0007669"/>
    <property type="project" value="InterPro"/>
</dbReference>
<gene>
    <name evidence="5" type="ORF">A3H70_03780</name>
</gene>
<dbReference type="InterPro" id="IPR013216">
    <property type="entry name" value="Methyltransf_11"/>
</dbReference>
<keyword evidence="1" id="KW-0489">Methyltransferase</keyword>
<evidence type="ECO:0000313" key="6">
    <source>
        <dbReference type="Proteomes" id="UP000178109"/>
    </source>
</evidence>
<dbReference type="InterPro" id="IPR029063">
    <property type="entry name" value="SAM-dependent_MTases_sf"/>
</dbReference>
<evidence type="ECO:0000256" key="3">
    <source>
        <dbReference type="ARBA" id="ARBA00022691"/>
    </source>
</evidence>
<dbReference type="Gene3D" id="3.40.50.150">
    <property type="entry name" value="Vaccinia Virus protein VP39"/>
    <property type="match status" value="1"/>
</dbReference>
<dbReference type="STRING" id="1798553.A3H70_03780"/>
<proteinExistence type="predicted"/>
<protein>
    <recommendedName>
        <fullName evidence="4">Methyltransferase type 11 domain-containing protein</fullName>
    </recommendedName>
</protein>